<keyword evidence="13" id="KW-1185">Reference proteome</keyword>
<proteinExistence type="inferred from homology"/>
<keyword evidence="10" id="KW-0732">Signal</keyword>
<dbReference type="GO" id="GO:0008270">
    <property type="term" value="F:zinc ion binding"/>
    <property type="evidence" value="ECO:0007669"/>
    <property type="project" value="UniProtKB-KW"/>
</dbReference>
<evidence type="ECO:0000256" key="1">
    <source>
        <dbReference type="ARBA" id="ARBA00004496"/>
    </source>
</evidence>
<dbReference type="SMART" id="SM00184">
    <property type="entry name" value="RING"/>
    <property type="match status" value="1"/>
</dbReference>
<protein>
    <recommendedName>
        <fullName evidence="7">E3 ubiquitin-protein ligase RNF10</fullName>
    </recommendedName>
    <alternativeName>
        <fullName evidence="8">RING finger protein 10</fullName>
    </alternativeName>
</protein>
<evidence type="ECO:0000256" key="10">
    <source>
        <dbReference type="SAM" id="SignalP"/>
    </source>
</evidence>
<reference evidence="12" key="1">
    <citation type="submission" date="2025-08" db="UniProtKB">
        <authorList>
            <consortium name="Ensembl"/>
        </authorList>
    </citation>
    <scope>IDENTIFICATION</scope>
</reference>
<dbReference type="PANTHER" id="PTHR12983">
    <property type="entry name" value="RING FINGER 10 FAMILY MEMBER"/>
    <property type="match status" value="1"/>
</dbReference>
<dbReference type="GO" id="GO:0045944">
    <property type="term" value="P:positive regulation of transcription by RNA polymerase II"/>
    <property type="evidence" value="ECO:0007669"/>
    <property type="project" value="TreeGrafter"/>
</dbReference>
<dbReference type="InterPro" id="IPR013083">
    <property type="entry name" value="Znf_RING/FYVE/PHD"/>
</dbReference>
<dbReference type="InterPro" id="IPR018957">
    <property type="entry name" value="Znf_C3HC4_RING-type"/>
</dbReference>
<dbReference type="Pfam" id="PF00097">
    <property type="entry name" value="zf-C3HC4"/>
    <property type="match status" value="1"/>
</dbReference>
<evidence type="ECO:0000256" key="6">
    <source>
        <dbReference type="ARBA" id="ARBA00022833"/>
    </source>
</evidence>
<dbReference type="GO" id="GO:0005737">
    <property type="term" value="C:cytoplasm"/>
    <property type="evidence" value="ECO:0007669"/>
    <property type="project" value="UniProtKB-SubCell"/>
</dbReference>
<evidence type="ECO:0000313" key="13">
    <source>
        <dbReference type="Proteomes" id="UP000694388"/>
    </source>
</evidence>
<dbReference type="Proteomes" id="UP000694388">
    <property type="component" value="Unplaced"/>
</dbReference>
<dbReference type="AlphaFoldDB" id="A0A8C4QW72"/>
<feature type="signal peptide" evidence="10">
    <location>
        <begin position="1"/>
        <end position="28"/>
    </location>
</feature>
<dbReference type="PROSITE" id="PS50089">
    <property type="entry name" value="ZF_RING_2"/>
    <property type="match status" value="1"/>
</dbReference>
<name>A0A8C4QW72_EPTBU</name>
<dbReference type="Ensembl" id="ENSEBUT00000021823.1">
    <property type="protein sequence ID" value="ENSEBUP00000021247.1"/>
    <property type="gene ID" value="ENSEBUG00000013133.1"/>
</dbReference>
<evidence type="ECO:0000256" key="7">
    <source>
        <dbReference type="ARBA" id="ARBA00035131"/>
    </source>
</evidence>
<evidence type="ECO:0000256" key="8">
    <source>
        <dbReference type="ARBA" id="ARBA00035390"/>
    </source>
</evidence>
<comment type="subcellular location">
    <subcellularLocation>
        <location evidence="1">Cytoplasm</location>
    </subcellularLocation>
</comment>
<evidence type="ECO:0000256" key="4">
    <source>
        <dbReference type="ARBA" id="ARBA00022723"/>
    </source>
</evidence>
<dbReference type="InterPro" id="IPR001841">
    <property type="entry name" value="Znf_RING"/>
</dbReference>
<sequence length="121" mass="13143">MVTQKFIGEHSLCFVFAVLSAWISMGSSCSPVPTGRSPGSTENGLGEPVCPICLDHPVAPRTARCGHVFCWPCCSHLLSISDTSSITLCPVCFQLLESDSLRRLESLFCITFYHKSSTGRT</sequence>
<dbReference type="GO" id="GO:0000976">
    <property type="term" value="F:transcription cis-regulatory region binding"/>
    <property type="evidence" value="ECO:0007669"/>
    <property type="project" value="TreeGrafter"/>
</dbReference>
<accession>A0A8C4QW72</accession>
<reference evidence="12" key="2">
    <citation type="submission" date="2025-09" db="UniProtKB">
        <authorList>
            <consortium name="Ensembl"/>
        </authorList>
    </citation>
    <scope>IDENTIFICATION</scope>
</reference>
<dbReference type="PROSITE" id="PS51257">
    <property type="entry name" value="PROKAR_LIPOPROTEIN"/>
    <property type="match status" value="1"/>
</dbReference>
<dbReference type="InterPro" id="IPR039739">
    <property type="entry name" value="MAG2/RNF10"/>
</dbReference>
<keyword evidence="4" id="KW-0479">Metal-binding</keyword>
<evidence type="ECO:0000256" key="2">
    <source>
        <dbReference type="ARBA" id="ARBA00008117"/>
    </source>
</evidence>
<evidence type="ECO:0000256" key="3">
    <source>
        <dbReference type="ARBA" id="ARBA00022490"/>
    </source>
</evidence>
<keyword evidence="3" id="KW-0963">Cytoplasm</keyword>
<comment type="similarity">
    <text evidence="2">Belongs to the RNF10 family.</text>
</comment>
<evidence type="ECO:0000313" key="12">
    <source>
        <dbReference type="Ensembl" id="ENSEBUP00000021247.1"/>
    </source>
</evidence>
<evidence type="ECO:0000256" key="5">
    <source>
        <dbReference type="ARBA" id="ARBA00022771"/>
    </source>
</evidence>
<feature type="chain" id="PRO_5034328723" description="E3 ubiquitin-protein ligase RNF10" evidence="10">
    <location>
        <begin position="29"/>
        <end position="121"/>
    </location>
</feature>
<feature type="domain" description="RING-type" evidence="11">
    <location>
        <begin position="50"/>
        <end position="92"/>
    </location>
</feature>
<evidence type="ECO:0000259" key="11">
    <source>
        <dbReference type="PROSITE" id="PS50089"/>
    </source>
</evidence>
<keyword evidence="6" id="KW-0862">Zinc</keyword>
<dbReference type="SUPFAM" id="SSF57850">
    <property type="entry name" value="RING/U-box"/>
    <property type="match status" value="1"/>
</dbReference>
<keyword evidence="5 9" id="KW-0863">Zinc-finger</keyword>
<dbReference type="Gene3D" id="3.30.40.10">
    <property type="entry name" value="Zinc/RING finger domain, C3HC4 (zinc finger)"/>
    <property type="match status" value="1"/>
</dbReference>
<organism evidence="12 13">
    <name type="scientific">Eptatretus burgeri</name>
    <name type="common">Inshore hagfish</name>
    <dbReference type="NCBI Taxonomy" id="7764"/>
    <lineage>
        <taxon>Eukaryota</taxon>
        <taxon>Metazoa</taxon>
        <taxon>Chordata</taxon>
        <taxon>Craniata</taxon>
        <taxon>Vertebrata</taxon>
        <taxon>Cyclostomata</taxon>
        <taxon>Myxini</taxon>
        <taxon>Myxiniformes</taxon>
        <taxon>Myxinidae</taxon>
        <taxon>Eptatretinae</taxon>
        <taxon>Eptatretus</taxon>
    </lineage>
</organism>
<evidence type="ECO:0000256" key="9">
    <source>
        <dbReference type="PROSITE-ProRule" id="PRU00175"/>
    </source>
</evidence>
<dbReference type="PANTHER" id="PTHR12983:SF9">
    <property type="entry name" value="E3 UBIQUITIN-PROTEIN LIGASE RNF10"/>
    <property type="match status" value="1"/>
</dbReference>